<reference evidence="4 5" key="1">
    <citation type="submission" date="2024-02" db="EMBL/GenBank/DDBJ databases">
        <authorList>
            <person name="Vignale AGUSTIN F."/>
            <person name="Sosa J E."/>
            <person name="Modenutti C."/>
        </authorList>
    </citation>
    <scope>NUCLEOTIDE SEQUENCE [LARGE SCALE GENOMIC DNA]</scope>
</reference>
<dbReference type="PANTHER" id="PTHR35705">
    <property type="entry name" value="WPP DOMAIN-INTERACTING TAIL-ANCHORED PROTEIN 1"/>
    <property type="match status" value="1"/>
</dbReference>
<organism evidence="4 5">
    <name type="scientific">Ilex paraguariensis</name>
    <name type="common">yerba mate</name>
    <dbReference type="NCBI Taxonomy" id="185542"/>
    <lineage>
        <taxon>Eukaryota</taxon>
        <taxon>Viridiplantae</taxon>
        <taxon>Streptophyta</taxon>
        <taxon>Embryophyta</taxon>
        <taxon>Tracheophyta</taxon>
        <taxon>Spermatophyta</taxon>
        <taxon>Magnoliopsida</taxon>
        <taxon>eudicotyledons</taxon>
        <taxon>Gunneridae</taxon>
        <taxon>Pentapetalae</taxon>
        <taxon>asterids</taxon>
        <taxon>campanulids</taxon>
        <taxon>Aquifoliales</taxon>
        <taxon>Aquifoliaceae</taxon>
        <taxon>Ilex</taxon>
    </lineage>
</organism>
<dbReference type="SUPFAM" id="SSF57997">
    <property type="entry name" value="Tropomyosin"/>
    <property type="match status" value="1"/>
</dbReference>
<comment type="caution">
    <text evidence="4">The sequence shown here is derived from an EMBL/GenBank/DDBJ whole genome shotgun (WGS) entry which is preliminary data.</text>
</comment>
<evidence type="ECO:0000256" key="2">
    <source>
        <dbReference type="SAM" id="Phobius"/>
    </source>
</evidence>
<keyword evidence="2" id="KW-1133">Transmembrane helix</keyword>
<dbReference type="Proteomes" id="UP001642360">
    <property type="component" value="Unassembled WGS sequence"/>
</dbReference>
<keyword evidence="1" id="KW-0175">Coiled coil</keyword>
<gene>
    <name evidence="4" type="ORF">ILEXP_LOCUS24365</name>
</gene>
<proteinExistence type="predicted"/>
<evidence type="ECO:0000256" key="1">
    <source>
        <dbReference type="SAM" id="Coils"/>
    </source>
</evidence>
<keyword evidence="2" id="KW-0812">Transmembrane</keyword>
<dbReference type="PANTHER" id="PTHR35705:SF1">
    <property type="entry name" value="WPP DOMAIN-INTERACTING TAIL-ANCHORED PROTEIN 1"/>
    <property type="match status" value="1"/>
</dbReference>
<dbReference type="InterPro" id="IPR058610">
    <property type="entry name" value="WIT1_2_N"/>
</dbReference>
<feature type="transmembrane region" description="Helical" evidence="2">
    <location>
        <begin position="643"/>
        <end position="661"/>
    </location>
</feature>
<accession>A0ABC8SGI0</accession>
<dbReference type="Pfam" id="PF26581">
    <property type="entry name" value="WIT1_2_N"/>
    <property type="match status" value="1"/>
</dbReference>
<keyword evidence="2" id="KW-0472">Membrane</keyword>
<evidence type="ECO:0000313" key="4">
    <source>
        <dbReference type="EMBL" id="CAK9155950.1"/>
    </source>
</evidence>
<dbReference type="EMBL" id="CAUOFW020002769">
    <property type="protein sequence ID" value="CAK9155950.1"/>
    <property type="molecule type" value="Genomic_DNA"/>
</dbReference>
<name>A0ABC8SGI0_9AQUA</name>
<feature type="domain" description="WIT1/2 N-terminal helical bundle" evidence="3">
    <location>
        <begin position="65"/>
        <end position="201"/>
    </location>
</feature>
<feature type="coiled-coil region" evidence="1">
    <location>
        <begin position="333"/>
        <end position="546"/>
    </location>
</feature>
<evidence type="ECO:0000259" key="3">
    <source>
        <dbReference type="Pfam" id="PF26581"/>
    </source>
</evidence>
<dbReference type="AlphaFoldDB" id="A0ABC8SGI0"/>
<dbReference type="InterPro" id="IPR039976">
    <property type="entry name" value="WIT1/WIT2"/>
</dbReference>
<sequence>MNLTLSGTQGGFKTRSRWTIVMDPDIIHDTSAPGEDANADEPEVELNNIATLEKTSYSGDILQELENAGEVLTRAELDLACLSEKLLNLNILMMHVATKESDFEAFVMDKEHIYSDSAEKALEFDLLSGILDSEVEELDDFMSTLQTDVVTSREVISSFEHLGEVVEEKLHDSEESLKQSLEQLSELKLQSANFQKILSTFDADENRKDDGVEFQENDEFSNLNVKIKMQTAEQQRHILRMLEKSLARELDFEKKVTESRQIEEDLRLRLHSSEQEVFFLEEEAAVICTRLFEADNAAGVLMGISKELLGRLQILQFNLNSSNQREGELRSKLQDISEQLKAKDSTLQKLESSGEKLINDLAIVAEDLKERISKAESRAENAEAKCKLLAETNMELNEESNLLKSTSDKVDSLERQLRESDIQLQHAVASAEASQEKQIMLYSTIEDMENLIEGLKSKVSKAESRADSAEDKCIILSEANSDLNEELGFLRGRMECLEASLHQAEETKKETAKDIRIRTKLITDLVMQLTLERERLHKQIHSLRKENKTLVKCLQKTNKDPSGTRSHDSRGNSKALWLSKHDFTSVICMEERKEATEFSATSFEEEKTPVNVSVRETEMGVADSSSKLEIVRNIDAWQLNFKLVFITVLMLLVSVVALFLFQHPTYGF</sequence>
<evidence type="ECO:0000313" key="5">
    <source>
        <dbReference type="Proteomes" id="UP001642360"/>
    </source>
</evidence>
<keyword evidence="5" id="KW-1185">Reference proteome</keyword>
<protein>
    <recommendedName>
        <fullName evidence="3">WIT1/2 N-terminal helical bundle domain-containing protein</fullName>
    </recommendedName>
</protein>